<keyword evidence="3" id="KW-0004">4Fe-4S</keyword>
<organism evidence="14 15">
    <name type="scientific">Chitinophaga horti</name>
    <dbReference type="NCBI Taxonomy" id="2920382"/>
    <lineage>
        <taxon>Bacteria</taxon>
        <taxon>Pseudomonadati</taxon>
        <taxon>Bacteroidota</taxon>
        <taxon>Chitinophagia</taxon>
        <taxon>Chitinophagales</taxon>
        <taxon>Chitinophagaceae</taxon>
        <taxon>Chitinophaga</taxon>
    </lineage>
</organism>
<evidence type="ECO:0000256" key="6">
    <source>
        <dbReference type="ARBA" id="ARBA00022741"/>
    </source>
</evidence>
<gene>
    <name evidence="14" type="primary">moaA</name>
    <name evidence="14" type="ORF">MKQ68_15045</name>
</gene>
<keyword evidence="8" id="KW-0411">Iron-sulfur</keyword>
<proteinExistence type="predicted"/>
<name>A0ABY6IZA4_9BACT</name>
<accession>A0ABY6IZA4</accession>
<dbReference type="CDD" id="cd01335">
    <property type="entry name" value="Radical_SAM"/>
    <property type="match status" value="1"/>
</dbReference>
<dbReference type="InterPro" id="IPR040064">
    <property type="entry name" value="MoaA-like"/>
</dbReference>
<evidence type="ECO:0000256" key="3">
    <source>
        <dbReference type="ARBA" id="ARBA00022485"/>
    </source>
</evidence>
<dbReference type="Pfam" id="PF06463">
    <property type="entry name" value="Mob_synth_C"/>
    <property type="match status" value="1"/>
</dbReference>
<dbReference type="Gene3D" id="3.20.20.70">
    <property type="entry name" value="Aldolase class I"/>
    <property type="match status" value="1"/>
</dbReference>
<dbReference type="SFLD" id="SFLDG01386">
    <property type="entry name" value="main_SPASM_domain-containing"/>
    <property type="match status" value="1"/>
</dbReference>
<dbReference type="GO" id="GO:0061798">
    <property type="term" value="F:GTP 3',8'-cyclase activity"/>
    <property type="evidence" value="ECO:0007669"/>
    <property type="project" value="UniProtKB-EC"/>
</dbReference>
<keyword evidence="9" id="KW-0342">GTP-binding</keyword>
<evidence type="ECO:0000256" key="2">
    <source>
        <dbReference type="ARBA" id="ARBA00012167"/>
    </source>
</evidence>
<evidence type="ECO:0000256" key="8">
    <source>
        <dbReference type="ARBA" id="ARBA00023014"/>
    </source>
</evidence>
<evidence type="ECO:0000256" key="10">
    <source>
        <dbReference type="ARBA" id="ARBA00023150"/>
    </source>
</evidence>
<evidence type="ECO:0000256" key="1">
    <source>
        <dbReference type="ARBA" id="ARBA00001966"/>
    </source>
</evidence>
<dbReference type="CDD" id="cd21117">
    <property type="entry name" value="Twitch_MoaA"/>
    <property type="match status" value="1"/>
</dbReference>
<evidence type="ECO:0000313" key="15">
    <source>
        <dbReference type="Proteomes" id="UP001162741"/>
    </source>
</evidence>
<dbReference type="SFLD" id="SFLDG01383">
    <property type="entry name" value="cyclic_pyranopterin_phosphate"/>
    <property type="match status" value="1"/>
</dbReference>
<dbReference type="PROSITE" id="PS51918">
    <property type="entry name" value="RADICAL_SAM"/>
    <property type="match status" value="1"/>
</dbReference>
<dbReference type="InterPro" id="IPR006638">
    <property type="entry name" value="Elp3/MiaA/NifB-like_rSAM"/>
</dbReference>
<dbReference type="InterPro" id="IPR013483">
    <property type="entry name" value="MoaA"/>
</dbReference>
<dbReference type="SMART" id="SM00729">
    <property type="entry name" value="Elp3"/>
    <property type="match status" value="1"/>
</dbReference>
<dbReference type="InterPro" id="IPR000385">
    <property type="entry name" value="MoaA_NifB_PqqE_Fe-S-bd_CS"/>
</dbReference>
<evidence type="ECO:0000256" key="12">
    <source>
        <dbReference type="ARBA" id="ARBA00048697"/>
    </source>
</evidence>
<dbReference type="PANTHER" id="PTHR22960">
    <property type="entry name" value="MOLYBDOPTERIN COFACTOR SYNTHESIS PROTEIN A"/>
    <property type="match status" value="1"/>
</dbReference>
<keyword evidence="10" id="KW-0501">Molybdenum cofactor biosynthesis</keyword>
<comment type="catalytic activity">
    <reaction evidence="12">
        <text>GTP + AH2 + S-adenosyl-L-methionine = (8S)-3',8-cyclo-7,8-dihydroguanosine 5'-triphosphate + 5'-deoxyadenosine + L-methionine + A + H(+)</text>
        <dbReference type="Rhea" id="RHEA:49576"/>
        <dbReference type="ChEBI" id="CHEBI:13193"/>
        <dbReference type="ChEBI" id="CHEBI:15378"/>
        <dbReference type="ChEBI" id="CHEBI:17319"/>
        <dbReference type="ChEBI" id="CHEBI:17499"/>
        <dbReference type="ChEBI" id="CHEBI:37565"/>
        <dbReference type="ChEBI" id="CHEBI:57844"/>
        <dbReference type="ChEBI" id="CHEBI:59789"/>
        <dbReference type="ChEBI" id="CHEBI:131766"/>
        <dbReference type="EC" id="4.1.99.22"/>
    </reaction>
</comment>
<dbReference type="Pfam" id="PF04055">
    <property type="entry name" value="Radical_SAM"/>
    <property type="match status" value="1"/>
</dbReference>
<evidence type="ECO:0000256" key="11">
    <source>
        <dbReference type="ARBA" id="ARBA00023239"/>
    </source>
</evidence>
<dbReference type="EMBL" id="CP107006">
    <property type="protein sequence ID" value="UYQ91409.1"/>
    <property type="molecule type" value="Genomic_DNA"/>
</dbReference>
<comment type="cofactor">
    <cofactor evidence="1">
        <name>[4Fe-4S] cluster</name>
        <dbReference type="ChEBI" id="CHEBI:49883"/>
    </cofactor>
</comment>
<dbReference type="PROSITE" id="PS01305">
    <property type="entry name" value="MOAA_NIFB_PQQE"/>
    <property type="match status" value="1"/>
</dbReference>
<dbReference type="PANTHER" id="PTHR22960:SF0">
    <property type="entry name" value="MOLYBDENUM COFACTOR BIOSYNTHESIS PROTEIN 1"/>
    <property type="match status" value="1"/>
</dbReference>
<keyword evidence="11 14" id="KW-0456">Lyase</keyword>
<dbReference type="SFLD" id="SFLDS00029">
    <property type="entry name" value="Radical_SAM"/>
    <property type="match status" value="1"/>
</dbReference>
<keyword evidence="4" id="KW-0949">S-adenosyl-L-methionine</keyword>
<keyword evidence="6" id="KW-0547">Nucleotide-binding</keyword>
<evidence type="ECO:0000259" key="13">
    <source>
        <dbReference type="PROSITE" id="PS51918"/>
    </source>
</evidence>
<keyword evidence="15" id="KW-1185">Reference proteome</keyword>
<feature type="domain" description="Radical SAM core" evidence="13">
    <location>
        <begin position="5"/>
        <end position="224"/>
    </location>
</feature>
<reference evidence="14" key="1">
    <citation type="submission" date="2022-10" db="EMBL/GenBank/DDBJ databases">
        <title>Chitinophaga sp. nov., isolated from soil.</title>
        <authorList>
            <person name="Jeon C.O."/>
        </authorList>
    </citation>
    <scope>NUCLEOTIDE SEQUENCE</scope>
    <source>
        <strain evidence="14">R8</strain>
    </source>
</reference>
<dbReference type="RefSeq" id="WP_244839538.1">
    <property type="nucleotide sequence ID" value="NZ_CP107006.1"/>
</dbReference>
<evidence type="ECO:0000256" key="9">
    <source>
        <dbReference type="ARBA" id="ARBA00023134"/>
    </source>
</evidence>
<dbReference type="InterPro" id="IPR007197">
    <property type="entry name" value="rSAM"/>
</dbReference>
<dbReference type="InterPro" id="IPR058240">
    <property type="entry name" value="rSAM_sf"/>
</dbReference>
<dbReference type="InterPro" id="IPR013785">
    <property type="entry name" value="Aldolase_TIM"/>
</dbReference>
<evidence type="ECO:0000256" key="5">
    <source>
        <dbReference type="ARBA" id="ARBA00022723"/>
    </source>
</evidence>
<dbReference type="SFLD" id="SFLDG01067">
    <property type="entry name" value="SPASM/twitch_domain_containing"/>
    <property type="match status" value="1"/>
</dbReference>
<sequence length="326" mass="36471">MLKDGFNRKHDYLRLSLTNNCNLRCTYCMPEESYTHWPAASMMQADEIISLVKTFVAMGVNKVRLTGGEPLVRKDAPQILLALSELPIALAITTNGTRLAPMLPVLQQTNVRTINVSLDTLQADKYLLLTRRDLFNTVYHNIYQLLEQGIRVKINMVVMKGVNENELPAFVEWTRHLPINVRFIEFMPFDGNRWSSNRVFTHEQMLANIAEHTPFDGLPSAPHDTARHFQASGHTGTFSIISSMSAPFCSTCNRLRLTADGKLKNCLFSTSETDLLTALRAGQNVQELILQNLAQKAKERGGQFGEDFADTVAASLVNRSMIAIGG</sequence>
<keyword evidence="7" id="KW-0408">Iron</keyword>
<evidence type="ECO:0000256" key="7">
    <source>
        <dbReference type="ARBA" id="ARBA00023004"/>
    </source>
</evidence>
<protein>
    <recommendedName>
        <fullName evidence="2">GTP 3',8-cyclase</fullName>
        <ecNumber evidence="2">4.1.99.22</ecNumber>
    </recommendedName>
</protein>
<dbReference type="InterPro" id="IPR010505">
    <property type="entry name" value="MoaA_twitch"/>
</dbReference>
<dbReference type="EC" id="4.1.99.22" evidence="2"/>
<dbReference type="InterPro" id="IPR050105">
    <property type="entry name" value="MoCo_biosynth_MoaA/MoaC"/>
</dbReference>
<evidence type="ECO:0000313" key="14">
    <source>
        <dbReference type="EMBL" id="UYQ91409.1"/>
    </source>
</evidence>
<dbReference type="NCBIfam" id="TIGR02666">
    <property type="entry name" value="moaA"/>
    <property type="match status" value="1"/>
</dbReference>
<dbReference type="Proteomes" id="UP001162741">
    <property type="component" value="Chromosome"/>
</dbReference>
<dbReference type="SUPFAM" id="SSF102114">
    <property type="entry name" value="Radical SAM enzymes"/>
    <property type="match status" value="1"/>
</dbReference>
<evidence type="ECO:0000256" key="4">
    <source>
        <dbReference type="ARBA" id="ARBA00022691"/>
    </source>
</evidence>
<keyword evidence="5" id="KW-0479">Metal-binding</keyword>